<dbReference type="CDD" id="cd06261">
    <property type="entry name" value="TM_PBP2"/>
    <property type="match status" value="1"/>
</dbReference>
<evidence type="ECO:0000256" key="7">
    <source>
        <dbReference type="ARBA" id="ARBA00022989"/>
    </source>
</evidence>
<gene>
    <name evidence="11" type="ORF">JFY56_13690</name>
</gene>
<accession>A0ABS3TRI5</accession>
<evidence type="ECO:0000259" key="10">
    <source>
        <dbReference type="PROSITE" id="PS50928"/>
    </source>
</evidence>
<reference evidence="11 12" key="1">
    <citation type="submission" date="2020-12" db="EMBL/GenBank/DDBJ databases">
        <title>Pseudomonas schmalbachii sp. nov. isolated from millipede gut.</title>
        <authorList>
            <person name="Shelomi M."/>
        </authorList>
    </citation>
    <scope>NUCLEOTIDE SEQUENCE [LARGE SCALE GENOMIC DNA]</scope>
    <source>
        <strain evidence="11 12">Milli4</strain>
    </source>
</reference>
<feature type="transmembrane region" description="Helical" evidence="9">
    <location>
        <begin position="21"/>
        <end position="42"/>
    </location>
</feature>
<comment type="subcellular location">
    <subcellularLocation>
        <location evidence="1">Cell inner membrane</location>
        <topology evidence="1">Multi-pass membrane protein</topology>
    </subcellularLocation>
    <subcellularLocation>
        <location evidence="9">Cell membrane</location>
        <topology evidence="9">Multi-pass membrane protein</topology>
    </subcellularLocation>
</comment>
<dbReference type="Gene3D" id="1.10.3720.10">
    <property type="entry name" value="MetI-like"/>
    <property type="match status" value="1"/>
</dbReference>
<keyword evidence="5 9" id="KW-0812">Transmembrane</keyword>
<keyword evidence="8 9" id="KW-0472">Membrane</keyword>
<dbReference type="EMBL" id="JAELYA010000005">
    <property type="protein sequence ID" value="MBO3276281.1"/>
    <property type="molecule type" value="Genomic_DNA"/>
</dbReference>
<dbReference type="InterPro" id="IPR043429">
    <property type="entry name" value="ArtM/GltK/GlnP/TcyL/YhdX-like"/>
</dbReference>
<protein>
    <submittedName>
        <fullName evidence="11">Amino acid ABC transporter permease</fullName>
    </submittedName>
</protein>
<sequence>MQNSAKAQRPSRGFSFNDPQVRAWAFQVIAVIFVVGCGWFLFDNTQTNLAHRGIQSGFGFLDHSAGFGISQHLIDYTEADTYGRVFFVGLLNTLLVTVIGIVFATVVGFILGVARLSKNWLIRLLATIYIEVFRNIPPLLQIFFWYFAVLGPLPGPRQSISFGGLFFVNNRGLQMPAPVAAEGLGPFIVAVILAIAGWAVIWRWAKARRHATGKAFPVFLSGLALLVLLPALTSTVAGAPFHWDVPVLQGFNFRGGWVVIPELVSLVLALSIYTAAFIGETVRAGIQAVSHGQTEAASSLGLHPGKILRLVIIPQALRVIIPPLTSQYLNLAKNSSLAAGIGYPDMVSLFAGTVLNQTGQAIETMAITMSVYLAISISISMLMNWYNKRIALTER</sequence>
<dbReference type="PANTHER" id="PTHR30614:SF37">
    <property type="entry name" value="AMINO-ACID ABC TRANSPORTER PERMEASE PROTEIN YHDX-RELATED"/>
    <property type="match status" value="1"/>
</dbReference>
<feature type="transmembrane region" description="Helical" evidence="9">
    <location>
        <begin position="337"/>
        <end position="355"/>
    </location>
</feature>
<feature type="transmembrane region" description="Helical" evidence="9">
    <location>
        <begin position="216"/>
        <end position="237"/>
    </location>
</feature>
<dbReference type="PANTHER" id="PTHR30614">
    <property type="entry name" value="MEMBRANE COMPONENT OF AMINO ACID ABC TRANSPORTER"/>
    <property type="match status" value="1"/>
</dbReference>
<dbReference type="SUPFAM" id="SSF161098">
    <property type="entry name" value="MetI-like"/>
    <property type="match status" value="2"/>
</dbReference>
<dbReference type="NCBIfam" id="TIGR01726">
    <property type="entry name" value="HEQRo_perm_3TM"/>
    <property type="match status" value="1"/>
</dbReference>
<keyword evidence="12" id="KW-1185">Reference proteome</keyword>
<evidence type="ECO:0000256" key="2">
    <source>
        <dbReference type="ARBA" id="ARBA00010072"/>
    </source>
</evidence>
<evidence type="ECO:0000256" key="4">
    <source>
        <dbReference type="ARBA" id="ARBA00022475"/>
    </source>
</evidence>
<evidence type="ECO:0000313" key="11">
    <source>
        <dbReference type="EMBL" id="MBO3276281.1"/>
    </source>
</evidence>
<evidence type="ECO:0000256" key="8">
    <source>
        <dbReference type="ARBA" id="ARBA00023136"/>
    </source>
</evidence>
<keyword evidence="4" id="KW-1003">Cell membrane</keyword>
<evidence type="ECO:0000256" key="5">
    <source>
        <dbReference type="ARBA" id="ARBA00022692"/>
    </source>
</evidence>
<dbReference type="InterPro" id="IPR000515">
    <property type="entry name" value="MetI-like"/>
</dbReference>
<feature type="transmembrane region" description="Helical" evidence="9">
    <location>
        <begin position="367"/>
        <end position="386"/>
    </location>
</feature>
<evidence type="ECO:0000256" key="6">
    <source>
        <dbReference type="ARBA" id="ARBA00022970"/>
    </source>
</evidence>
<evidence type="ECO:0000313" key="12">
    <source>
        <dbReference type="Proteomes" id="UP000669060"/>
    </source>
</evidence>
<feature type="domain" description="ABC transmembrane type-1" evidence="10">
    <location>
        <begin position="90"/>
        <end position="383"/>
    </location>
</feature>
<feature type="transmembrane region" description="Helical" evidence="9">
    <location>
        <begin position="124"/>
        <end position="148"/>
    </location>
</feature>
<name>A0ABS3TRI5_9PSED</name>
<dbReference type="InterPro" id="IPR010065">
    <property type="entry name" value="AA_ABC_transptr_permease_3TM"/>
</dbReference>
<dbReference type="Proteomes" id="UP000669060">
    <property type="component" value="Unassembled WGS sequence"/>
</dbReference>
<feature type="transmembrane region" description="Helical" evidence="9">
    <location>
        <begin position="257"/>
        <end position="278"/>
    </location>
</feature>
<keyword evidence="7 9" id="KW-1133">Transmembrane helix</keyword>
<dbReference type="Pfam" id="PF00528">
    <property type="entry name" value="BPD_transp_1"/>
    <property type="match status" value="1"/>
</dbReference>
<comment type="similarity">
    <text evidence="2">Belongs to the binding-protein-dependent transport system permease family. HisMQ subfamily.</text>
</comment>
<organism evidence="11 12">
    <name type="scientific">Pseudomonas schmalbachii</name>
    <dbReference type="NCBI Taxonomy" id="2816993"/>
    <lineage>
        <taxon>Bacteria</taxon>
        <taxon>Pseudomonadati</taxon>
        <taxon>Pseudomonadota</taxon>
        <taxon>Gammaproteobacteria</taxon>
        <taxon>Pseudomonadales</taxon>
        <taxon>Pseudomonadaceae</taxon>
        <taxon>Pseudomonas</taxon>
    </lineage>
</organism>
<feature type="transmembrane region" description="Helical" evidence="9">
    <location>
        <begin position="184"/>
        <end position="204"/>
    </location>
</feature>
<proteinExistence type="inferred from homology"/>
<evidence type="ECO:0000256" key="3">
    <source>
        <dbReference type="ARBA" id="ARBA00022448"/>
    </source>
</evidence>
<keyword evidence="6" id="KW-0029">Amino-acid transport</keyword>
<feature type="transmembrane region" description="Helical" evidence="9">
    <location>
        <begin position="85"/>
        <end position="112"/>
    </location>
</feature>
<keyword evidence="3 9" id="KW-0813">Transport</keyword>
<dbReference type="PROSITE" id="PS50928">
    <property type="entry name" value="ABC_TM1"/>
    <property type="match status" value="1"/>
</dbReference>
<dbReference type="RefSeq" id="WP_208314315.1">
    <property type="nucleotide sequence ID" value="NZ_JAELYA010000005.1"/>
</dbReference>
<evidence type="ECO:0000256" key="9">
    <source>
        <dbReference type="RuleBase" id="RU363032"/>
    </source>
</evidence>
<dbReference type="InterPro" id="IPR035906">
    <property type="entry name" value="MetI-like_sf"/>
</dbReference>
<evidence type="ECO:0000256" key="1">
    <source>
        <dbReference type="ARBA" id="ARBA00004429"/>
    </source>
</evidence>
<comment type="caution">
    <text evidence="11">The sequence shown here is derived from an EMBL/GenBank/DDBJ whole genome shotgun (WGS) entry which is preliminary data.</text>
</comment>